<evidence type="ECO:0000313" key="2">
    <source>
        <dbReference type="EMBL" id="SVD74459.1"/>
    </source>
</evidence>
<feature type="transmembrane region" description="Helical" evidence="1">
    <location>
        <begin position="12"/>
        <end position="31"/>
    </location>
</feature>
<dbReference type="AlphaFoldDB" id="A0A382XUD1"/>
<keyword evidence="1" id="KW-0812">Transmembrane</keyword>
<name>A0A382XUD1_9ZZZZ</name>
<keyword evidence="1" id="KW-1133">Transmembrane helix</keyword>
<reference evidence="2" key="1">
    <citation type="submission" date="2018-05" db="EMBL/GenBank/DDBJ databases">
        <authorList>
            <person name="Lanie J.A."/>
            <person name="Ng W.-L."/>
            <person name="Kazmierczak K.M."/>
            <person name="Andrzejewski T.M."/>
            <person name="Davidsen T.M."/>
            <person name="Wayne K.J."/>
            <person name="Tettelin H."/>
            <person name="Glass J.I."/>
            <person name="Rusch D."/>
            <person name="Podicherti R."/>
            <person name="Tsui H.-C.T."/>
            <person name="Winkler M.E."/>
        </authorList>
    </citation>
    <scope>NUCLEOTIDE SEQUENCE</scope>
</reference>
<evidence type="ECO:0000256" key="1">
    <source>
        <dbReference type="SAM" id="Phobius"/>
    </source>
</evidence>
<evidence type="ECO:0008006" key="3">
    <source>
        <dbReference type="Google" id="ProtNLM"/>
    </source>
</evidence>
<feature type="transmembrane region" description="Helical" evidence="1">
    <location>
        <begin position="37"/>
        <end position="58"/>
    </location>
</feature>
<accession>A0A382XUD1</accession>
<dbReference type="EMBL" id="UINC01170425">
    <property type="protein sequence ID" value="SVD74459.1"/>
    <property type="molecule type" value="Genomic_DNA"/>
</dbReference>
<dbReference type="InterPro" id="IPR032820">
    <property type="entry name" value="ATPase_put"/>
</dbReference>
<sequence>MNRRLLALRLTGLGWYVATCIVVGVVGGVLLDKWLGLKPLFTLLGVLFGTTAAFYGLFKMIQPLITPEQFGEPDDKSPSNGGNP</sequence>
<keyword evidence="1" id="KW-0472">Membrane</keyword>
<dbReference type="Pfam" id="PF09527">
    <property type="entry name" value="ATPase_gene1"/>
    <property type="match status" value="1"/>
</dbReference>
<proteinExistence type="predicted"/>
<organism evidence="2">
    <name type="scientific">marine metagenome</name>
    <dbReference type="NCBI Taxonomy" id="408172"/>
    <lineage>
        <taxon>unclassified sequences</taxon>
        <taxon>metagenomes</taxon>
        <taxon>ecological metagenomes</taxon>
    </lineage>
</organism>
<gene>
    <name evidence="2" type="ORF">METZ01_LOCUS427313</name>
</gene>
<protein>
    <recommendedName>
        <fullName evidence="3">AtpZ/AtpI family protein</fullName>
    </recommendedName>
</protein>